<proteinExistence type="predicted"/>
<feature type="domain" description="Metalloprotease TldD/E C-terminal" evidence="1">
    <location>
        <begin position="3"/>
        <end position="183"/>
    </location>
</feature>
<evidence type="ECO:0000259" key="1">
    <source>
        <dbReference type="Pfam" id="PF19289"/>
    </source>
</evidence>
<organism evidence="2 3">
    <name type="scientific">Angustibacter aerolatus</name>
    <dbReference type="NCBI Taxonomy" id="1162965"/>
    <lineage>
        <taxon>Bacteria</taxon>
        <taxon>Bacillati</taxon>
        <taxon>Actinomycetota</taxon>
        <taxon>Actinomycetes</taxon>
        <taxon>Kineosporiales</taxon>
        <taxon>Kineosporiaceae</taxon>
    </lineage>
</organism>
<sequence length="189" mass="19837">MPLTLRSDPTAPGLECAPYVVTTASHDGASVFDNGLPIGPASWIDRGRLAALPTTRHTARLADLPVTPGAGNLLLEADGGTGGADDLVRGLDDGLLVTCLWYIREVDPQTLLLTGLTRDGVYRVQGGEVVGAVTNYRFNESPVGMLSRVEAAGATERTLGREFGDYAPRTAVPALRVRGFNCSSVSQAS</sequence>
<dbReference type="InterPro" id="IPR036059">
    <property type="entry name" value="TldD/PmbA_sf"/>
</dbReference>
<dbReference type="Pfam" id="PF19289">
    <property type="entry name" value="PmbA_TldD_3rd"/>
    <property type="match status" value="1"/>
</dbReference>
<dbReference type="EMBL" id="BSUZ01000001">
    <property type="protein sequence ID" value="GMA84959.1"/>
    <property type="molecule type" value="Genomic_DNA"/>
</dbReference>
<dbReference type="PANTHER" id="PTHR43666:SF1">
    <property type="entry name" value="CONSERVED PROTEIN"/>
    <property type="match status" value="1"/>
</dbReference>
<name>A0ABQ6JAZ2_9ACTN</name>
<protein>
    <recommendedName>
        <fullName evidence="1">Metalloprotease TldD/E C-terminal domain-containing protein</fullName>
    </recommendedName>
</protein>
<dbReference type="Proteomes" id="UP001157017">
    <property type="component" value="Unassembled WGS sequence"/>
</dbReference>
<reference evidence="3" key="1">
    <citation type="journal article" date="2019" name="Int. J. Syst. Evol. Microbiol.">
        <title>The Global Catalogue of Microorganisms (GCM) 10K type strain sequencing project: providing services to taxonomists for standard genome sequencing and annotation.</title>
        <authorList>
            <consortium name="The Broad Institute Genomics Platform"/>
            <consortium name="The Broad Institute Genome Sequencing Center for Infectious Disease"/>
            <person name="Wu L."/>
            <person name="Ma J."/>
        </authorList>
    </citation>
    <scope>NUCLEOTIDE SEQUENCE [LARGE SCALE GENOMIC DNA]</scope>
    <source>
        <strain evidence="3">NBRC 108730</strain>
    </source>
</reference>
<keyword evidence="3" id="KW-1185">Reference proteome</keyword>
<accession>A0ABQ6JAZ2</accession>
<comment type="caution">
    <text evidence="2">The sequence shown here is derived from an EMBL/GenBank/DDBJ whole genome shotgun (WGS) entry which is preliminary data.</text>
</comment>
<evidence type="ECO:0000313" key="2">
    <source>
        <dbReference type="EMBL" id="GMA84959.1"/>
    </source>
</evidence>
<evidence type="ECO:0000313" key="3">
    <source>
        <dbReference type="Proteomes" id="UP001157017"/>
    </source>
</evidence>
<gene>
    <name evidence="2" type="ORF">GCM10025868_02090</name>
</gene>
<dbReference type="InterPro" id="IPR045569">
    <property type="entry name" value="Metalloprtase-TldD/E_C"/>
</dbReference>
<dbReference type="PANTHER" id="PTHR43666">
    <property type="entry name" value="TLDD PROTEIN"/>
    <property type="match status" value="1"/>
</dbReference>
<dbReference type="SUPFAM" id="SSF111283">
    <property type="entry name" value="Putative modulator of DNA gyrase, PmbA/TldD"/>
    <property type="match status" value="1"/>
</dbReference>